<gene>
    <name evidence="4" type="ORF">KIH74_08725</name>
</gene>
<dbReference type="EMBL" id="JAHBAY010000003">
    <property type="protein sequence ID" value="MBT0769008.1"/>
    <property type="molecule type" value="Genomic_DNA"/>
</dbReference>
<feature type="compositionally biased region" description="Polar residues" evidence="1">
    <location>
        <begin position="449"/>
        <end position="458"/>
    </location>
</feature>
<dbReference type="InterPro" id="IPR002656">
    <property type="entry name" value="Acyl_transf_3_dom"/>
</dbReference>
<keyword evidence="5" id="KW-1185">Reference proteome</keyword>
<feature type="transmembrane region" description="Helical" evidence="2">
    <location>
        <begin position="256"/>
        <end position="276"/>
    </location>
</feature>
<evidence type="ECO:0000256" key="1">
    <source>
        <dbReference type="SAM" id="MobiDB-lite"/>
    </source>
</evidence>
<dbReference type="PANTHER" id="PTHR23028">
    <property type="entry name" value="ACETYLTRANSFERASE"/>
    <property type="match status" value="1"/>
</dbReference>
<feature type="region of interest" description="Disordered" evidence="1">
    <location>
        <begin position="443"/>
        <end position="472"/>
    </location>
</feature>
<dbReference type="PANTHER" id="PTHR23028:SF53">
    <property type="entry name" value="ACYL_TRANSF_3 DOMAIN-CONTAINING PROTEIN"/>
    <property type="match status" value="1"/>
</dbReference>
<dbReference type="InterPro" id="IPR050879">
    <property type="entry name" value="Acyltransferase_3"/>
</dbReference>
<name>A0ABS5TD41_9ACTN</name>
<evidence type="ECO:0000256" key="2">
    <source>
        <dbReference type="SAM" id="Phobius"/>
    </source>
</evidence>
<feature type="transmembrane region" description="Helical" evidence="2">
    <location>
        <begin position="44"/>
        <end position="63"/>
    </location>
</feature>
<keyword evidence="2" id="KW-1133">Transmembrane helix</keyword>
<feature type="transmembrane region" description="Helical" evidence="2">
    <location>
        <begin position="84"/>
        <end position="102"/>
    </location>
</feature>
<accession>A0ABS5TD41</accession>
<feature type="domain" description="Acyltransferase 3" evidence="3">
    <location>
        <begin position="15"/>
        <end position="305"/>
    </location>
</feature>
<keyword evidence="2" id="KW-0472">Membrane</keyword>
<reference evidence="4 5" key="1">
    <citation type="submission" date="2021-05" db="EMBL/GenBank/DDBJ databases">
        <title>Kineosporia and Streptomyces sp. nov. two new marine actinobacteria isolated from Coral.</title>
        <authorList>
            <person name="Buangrab K."/>
            <person name="Sutthacheep M."/>
            <person name="Yeemin T."/>
            <person name="Harunari E."/>
            <person name="Igarashi Y."/>
            <person name="Kanchanasin P."/>
            <person name="Tanasupawat S."/>
            <person name="Phongsopitanun W."/>
        </authorList>
    </citation>
    <scope>NUCLEOTIDE SEQUENCE [LARGE SCALE GENOMIC DNA]</scope>
    <source>
        <strain evidence="4 5">J2-2</strain>
    </source>
</reference>
<feature type="transmembrane region" description="Helical" evidence="2">
    <location>
        <begin position="318"/>
        <end position="336"/>
    </location>
</feature>
<dbReference type="GO" id="GO:0016746">
    <property type="term" value="F:acyltransferase activity"/>
    <property type="evidence" value="ECO:0007669"/>
    <property type="project" value="UniProtKB-KW"/>
</dbReference>
<feature type="transmembrane region" description="Helical" evidence="2">
    <location>
        <begin position="175"/>
        <end position="197"/>
    </location>
</feature>
<keyword evidence="2" id="KW-0812">Transmembrane</keyword>
<dbReference type="Proteomes" id="UP001197247">
    <property type="component" value="Unassembled WGS sequence"/>
</dbReference>
<dbReference type="Pfam" id="PF01757">
    <property type="entry name" value="Acyl_transf_3"/>
    <property type="match status" value="1"/>
</dbReference>
<proteinExistence type="predicted"/>
<keyword evidence="4" id="KW-0808">Transferase</keyword>
<organism evidence="4 5">
    <name type="scientific">Kineosporia corallincola</name>
    <dbReference type="NCBI Taxonomy" id="2835133"/>
    <lineage>
        <taxon>Bacteria</taxon>
        <taxon>Bacillati</taxon>
        <taxon>Actinomycetota</taxon>
        <taxon>Actinomycetes</taxon>
        <taxon>Kineosporiales</taxon>
        <taxon>Kineosporiaceae</taxon>
        <taxon>Kineosporia</taxon>
    </lineage>
</organism>
<keyword evidence="4" id="KW-0012">Acyltransferase</keyword>
<evidence type="ECO:0000313" key="5">
    <source>
        <dbReference type="Proteomes" id="UP001197247"/>
    </source>
</evidence>
<dbReference type="RefSeq" id="WP_214155301.1">
    <property type="nucleotide sequence ID" value="NZ_JAHBAY010000003.1"/>
</dbReference>
<feature type="transmembrane region" description="Helical" evidence="2">
    <location>
        <begin position="146"/>
        <end position="163"/>
    </location>
</feature>
<feature type="transmembrane region" description="Helical" evidence="2">
    <location>
        <begin position="288"/>
        <end position="306"/>
    </location>
</feature>
<sequence>MTSSSAGKSAHHRIPGLDGLRGLAVIMVVLSHVSSYHAELLGPAGVAIFFVLSGFLITSLLLAERERFGRVSMTDFYIRRGLRLFPALVLLVVLTPLVLWLAHDPRLHHILPGLMTTLFYVQDFDSATGHFSVLGHAWSLSVEEQFYFVWPLLLGWIISRVNGDGARVTRVVRNIWIAALAWHVLSIVALTYDWTYYSPDSNAIFLFTGCLLATSLRGAEPAPWLRIPAPVAAGSLATVCVLPLVLTRLPEPDWRVATLLMLPVVLLSAVVVLGASKLRVLENPVLRWFGTVSYGVYLWNWVFISLEPHGRMLTGKERALGGLLAIGAAAGSWYFFEKPILRLKSRFQRVPFAPSPTSMVDDGRPVPVVAPVPVAGAVNGAVNGAGGVAGNVAGGVARPGWVGAAPVPAHAVPRAVAAADAHAAAYPASWDTVPIPVIRADAEAETSRDQPAQLSPGQNVLPDLRRRARHSY</sequence>
<feature type="transmembrane region" description="Helical" evidence="2">
    <location>
        <begin position="231"/>
        <end position="250"/>
    </location>
</feature>
<comment type="caution">
    <text evidence="4">The sequence shown here is derived from an EMBL/GenBank/DDBJ whole genome shotgun (WGS) entry which is preliminary data.</text>
</comment>
<feature type="transmembrane region" description="Helical" evidence="2">
    <location>
        <begin position="203"/>
        <end position="219"/>
    </location>
</feature>
<evidence type="ECO:0000259" key="3">
    <source>
        <dbReference type="Pfam" id="PF01757"/>
    </source>
</evidence>
<evidence type="ECO:0000313" key="4">
    <source>
        <dbReference type="EMBL" id="MBT0769008.1"/>
    </source>
</evidence>
<protein>
    <submittedName>
        <fullName evidence="4">Acyltransferase</fullName>
    </submittedName>
</protein>